<sequence>MGAQIVGRFCRPDVARSFVLPLEHVHNARNTPLIVHINDIKYSAMKTIVDFLYEGNVKEDDVCNFVTAAQYLQFDNIAPKIMKTCDVPTKTEAYKREAVVSLKPPAKKVKLIQPKVEEKPVLFVAHSFQPETELPEENQPFPVVCEYSEDEEKFINEHFKQRRNGRTYKNMKRSIKLFQTAHPGWVATLRLPSDLGTTLLSSLVTDGSENMDCGVDQEVERVVGSENMDCGVDQEVERVIGSENMDCGVDQEVERVIGSENMDCGVDQEVERVIGSENMDCGVDQEVERVIGSENMDCGVDQEVERVIGSENMDCGVDQEVERVIGSENMDCGVDQEVERVIGSENMDCGVDQEVERVIGSENMDCGVDQEVERVIGSENMDCGVDQAVERVIGSENMDCGVDQEVERVIGSENMDCGVDQEVERVVGSENMDCGVDQAVGRVVGAVCASVEERYKGRLNSEPQQSTILSCTLAHLHTCTLAHGTRLFSYSKITFCSVNHGCPEINGSQSSSDTRKFRVERGWQSGALDVRLFPSRNIFPVKFPPLGGGVLELLLDGAWKRTLVVGSQVGGYDGALVVEEVDRWHGGHRKKRPLRSLGSSFQPRHWSCVLSRPTLRRQSFYPSLRLRV</sequence>
<dbReference type="Gene3D" id="3.30.710.10">
    <property type="entry name" value="Potassium Channel Kv1.1, Chain A"/>
    <property type="match status" value="1"/>
</dbReference>
<reference evidence="2" key="1">
    <citation type="submission" date="2020-11" db="EMBL/GenBank/DDBJ databases">
        <authorList>
            <person name="Tran Van P."/>
        </authorList>
    </citation>
    <scope>NUCLEOTIDE SEQUENCE</scope>
</reference>
<dbReference type="InterPro" id="IPR011333">
    <property type="entry name" value="SKP1/BTB/POZ_sf"/>
</dbReference>
<evidence type="ECO:0000313" key="2">
    <source>
        <dbReference type="EMBL" id="CAD7432984.1"/>
    </source>
</evidence>
<dbReference type="EMBL" id="OB796041">
    <property type="protein sequence ID" value="CAD7432984.1"/>
    <property type="molecule type" value="Genomic_DNA"/>
</dbReference>
<protein>
    <recommendedName>
        <fullName evidence="1">BTB domain-containing protein</fullName>
    </recommendedName>
</protein>
<evidence type="ECO:0000259" key="1">
    <source>
        <dbReference type="Pfam" id="PF00651"/>
    </source>
</evidence>
<proteinExistence type="predicted"/>
<gene>
    <name evidence="2" type="ORF">TMSB3V08_LOCUS9675</name>
</gene>
<dbReference type="AlphaFoldDB" id="A0A7R9EG69"/>
<name>A0A7R9EG69_9NEOP</name>
<feature type="domain" description="BTB" evidence="1">
    <location>
        <begin position="34"/>
        <end position="82"/>
    </location>
</feature>
<dbReference type="Pfam" id="PF00651">
    <property type="entry name" value="BTB"/>
    <property type="match status" value="1"/>
</dbReference>
<organism evidence="2">
    <name type="scientific">Timema monikensis</name>
    <dbReference type="NCBI Taxonomy" id="170555"/>
    <lineage>
        <taxon>Eukaryota</taxon>
        <taxon>Metazoa</taxon>
        <taxon>Ecdysozoa</taxon>
        <taxon>Arthropoda</taxon>
        <taxon>Hexapoda</taxon>
        <taxon>Insecta</taxon>
        <taxon>Pterygota</taxon>
        <taxon>Neoptera</taxon>
        <taxon>Polyneoptera</taxon>
        <taxon>Phasmatodea</taxon>
        <taxon>Timematodea</taxon>
        <taxon>Timematoidea</taxon>
        <taxon>Timematidae</taxon>
        <taxon>Timema</taxon>
    </lineage>
</organism>
<accession>A0A7R9EG69</accession>
<dbReference type="InterPro" id="IPR000210">
    <property type="entry name" value="BTB/POZ_dom"/>
</dbReference>